<dbReference type="SUPFAM" id="SSF46626">
    <property type="entry name" value="Cytochrome c"/>
    <property type="match status" value="1"/>
</dbReference>
<keyword evidence="7" id="KW-0732">Signal</keyword>
<organism evidence="9 10">
    <name type="scientific">Nitratidesulfovibrio oxamicus</name>
    <dbReference type="NCBI Taxonomy" id="32016"/>
    <lineage>
        <taxon>Bacteria</taxon>
        <taxon>Pseudomonadati</taxon>
        <taxon>Thermodesulfobacteriota</taxon>
        <taxon>Desulfovibrionia</taxon>
        <taxon>Desulfovibrionales</taxon>
        <taxon>Desulfovibrionaceae</taxon>
        <taxon>Nitratidesulfovibrio</taxon>
    </lineage>
</organism>
<keyword evidence="5 6" id="KW-0408">Iron</keyword>
<dbReference type="RefSeq" id="WP_196610286.1">
    <property type="nucleotide sequence ID" value="NZ_VRYY01000551.1"/>
</dbReference>
<feature type="signal peptide" evidence="7">
    <location>
        <begin position="1"/>
        <end position="23"/>
    </location>
</feature>
<evidence type="ECO:0000313" key="9">
    <source>
        <dbReference type="EMBL" id="MBG3878351.1"/>
    </source>
</evidence>
<dbReference type="Pfam" id="PF00034">
    <property type="entry name" value="Cytochrom_C"/>
    <property type="match status" value="1"/>
</dbReference>
<keyword evidence="1" id="KW-0813">Transport</keyword>
<evidence type="ECO:0000256" key="5">
    <source>
        <dbReference type="ARBA" id="ARBA00023004"/>
    </source>
</evidence>
<keyword evidence="3 6" id="KW-0479">Metal-binding</keyword>
<evidence type="ECO:0000256" key="3">
    <source>
        <dbReference type="ARBA" id="ARBA00022723"/>
    </source>
</evidence>
<sequence length="102" mass="10753">MKRTLVVLSICAALAFGVSAAMAADGAALYKSCVGCHGADGSKQAMGVGMPVKGQKTDELFKKLKGYADGSYGGEKKAVMTNLVKRYSDEEMKAMADYMSKL</sequence>
<dbReference type="PROSITE" id="PS51007">
    <property type="entry name" value="CYTC"/>
    <property type="match status" value="1"/>
</dbReference>
<name>A0ABS0J7C9_9BACT</name>
<evidence type="ECO:0000256" key="1">
    <source>
        <dbReference type="ARBA" id="ARBA00022448"/>
    </source>
</evidence>
<evidence type="ECO:0000256" key="2">
    <source>
        <dbReference type="ARBA" id="ARBA00022617"/>
    </source>
</evidence>
<evidence type="ECO:0000256" key="7">
    <source>
        <dbReference type="SAM" id="SignalP"/>
    </source>
</evidence>
<dbReference type="Gene3D" id="1.10.760.10">
    <property type="entry name" value="Cytochrome c-like domain"/>
    <property type="match status" value="1"/>
</dbReference>
<dbReference type="InterPro" id="IPR009056">
    <property type="entry name" value="Cyt_c-like_dom"/>
</dbReference>
<dbReference type="InterPro" id="IPR036909">
    <property type="entry name" value="Cyt_c-like_dom_sf"/>
</dbReference>
<evidence type="ECO:0000313" key="10">
    <source>
        <dbReference type="Proteomes" id="UP001194469"/>
    </source>
</evidence>
<evidence type="ECO:0000256" key="6">
    <source>
        <dbReference type="PROSITE-ProRule" id="PRU00433"/>
    </source>
</evidence>
<keyword evidence="2 6" id="KW-0349">Heme</keyword>
<feature type="chain" id="PRO_5046658483" evidence="7">
    <location>
        <begin position="24"/>
        <end position="102"/>
    </location>
</feature>
<comment type="caution">
    <text evidence="9">The sequence shown here is derived from an EMBL/GenBank/DDBJ whole genome shotgun (WGS) entry which is preliminary data.</text>
</comment>
<protein>
    <submittedName>
        <fullName evidence="9">C-type cytochrome</fullName>
    </submittedName>
</protein>
<keyword evidence="4" id="KW-0249">Electron transport</keyword>
<evidence type="ECO:0000256" key="4">
    <source>
        <dbReference type="ARBA" id="ARBA00022982"/>
    </source>
</evidence>
<accession>A0ABS0J7C9</accession>
<gene>
    <name evidence="9" type="ORF">FVW20_15355</name>
</gene>
<reference evidence="9 10" key="1">
    <citation type="submission" date="2019-08" db="EMBL/GenBank/DDBJ databases">
        <authorList>
            <person name="Luo N."/>
        </authorList>
    </citation>
    <scope>NUCLEOTIDE SEQUENCE [LARGE SCALE GENOMIC DNA]</scope>
    <source>
        <strain evidence="9 10">NCIMB 9442</strain>
    </source>
</reference>
<dbReference type="EMBL" id="VRYY01000551">
    <property type="protein sequence ID" value="MBG3878351.1"/>
    <property type="molecule type" value="Genomic_DNA"/>
</dbReference>
<proteinExistence type="predicted"/>
<evidence type="ECO:0000259" key="8">
    <source>
        <dbReference type="PROSITE" id="PS51007"/>
    </source>
</evidence>
<feature type="domain" description="Cytochrome c" evidence="8">
    <location>
        <begin position="21"/>
        <end position="102"/>
    </location>
</feature>
<dbReference type="Proteomes" id="UP001194469">
    <property type="component" value="Unassembled WGS sequence"/>
</dbReference>
<keyword evidence="10" id="KW-1185">Reference proteome</keyword>
<dbReference type="InterPro" id="IPR008168">
    <property type="entry name" value="Cyt_C_IC"/>
</dbReference>
<dbReference type="PRINTS" id="PR00605">
    <property type="entry name" value="CYTCHROMECIC"/>
</dbReference>